<evidence type="ECO:0000256" key="1">
    <source>
        <dbReference type="SAM" id="SignalP"/>
    </source>
</evidence>
<keyword evidence="3" id="KW-1185">Reference proteome</keyword>
<feature type="signal peptide" evidence="1">
    <location>
        <begin position="1"/>
        <end position="18"/>
    </location>
</feature>
<comment type="caution">
    <text evidence="2">The sequence shown here is derived from an EMBL/GenBank/DDBJ whole genome shotgun (WGS) entry which is preliminary data.</text>
</comment>
<accession>A0A0F3NL05</accession>
<keyword evidence="1" id="KW-0732">Signal</keyword>
<dbReference type="EMBL" id="LANX01000001">
    <property type="protein sequence ID" value="KJV68738.1"/>
    <property type="molecule type" value="Genomic_DNA"/>
</dbReference>
<proteinExistence type="predicted"/>
<feature type="chain" id="PRO_5002465239" evidence="1">
    <location>
        <begin position="19"/>
        <end position="148"/>
    </location>
</feature>
<dbReference type="AlphaFoldDB" id="A0A0F3NL05"/>
<gene>
    <name evidence="2" type="ORF">NLO413_0099</name>
</gene>
<dbReference type="RefSeq" id="WP_045808602.1">
    <property type="nucleotide sequence ID" value="NZ_LANX01000001.1"/>
</dbReference>
<sequence length="148" mass="17982">MKCIVFFIVLLCSTSSFANLLLTNGQLTQEEKYELQVIKRNYHRYSSELRTIAYNRVNEIKYKMLPYRLQISNFDARIRAFPIQYDYYMKNLKHIVLIKQQYYMRLSHHSKEELVKFKYNLVSEKDLSQQSLNYLKNQAQLYQMVIKK</sequence>
<organism evidence="2 3">
    <name type="scientific">Candidatus Neoehrlichia procyonis str. RAC413</name>
    <dbReference type="NCBI Taxonomy" id="1359163"/>
    <lineage>
        <taxon>Bacteria</taxon>
        <taxon>Pseudomonadati</taxon>
        <taxon>Pseudomonadota</taxon>
        <taxon>Alphaproteobacteria</taxon>
        <taxon>Rickettsiales</taxon>
        <taxon>Anaplasmataceae</taxon>
        <taxon>Candidatus Neoehrlichia</taxon>
    </lineage>
</organism>
<reference evidence="2 3" key="1">
    <citation type="submission" date="2015-02" db="EMBL/GenBank/DDBJ databases">
        <title>Genome Sequencing of Rickettsiales.</title>
        <authorList>
            <person name="Daugherty S.C."/>
            <person name="Su Q."/>
            <person name="Abolude K."/>
            <person name="Beier-Sexton M."/>
            <person name="Carlyon J.A."/>
            <person name="Carter R."/>
            <person name="Day N.P."/>
            <person name="Dumler S.J."/>
            <person name="Dyachenko V."/>
            <person name="Godinez A."/>
            <person name="Kurtti T.J."/>
            <person name="Lichay M."/>
            <person name="Mullins K.E."/>
            <person name="Ott S."/>
            <person name="Pappas-Brown V."/>
            <person name="Paris D.H."/>
            <person name="Patel P."/>
            <person name="Richards A.L."/>
            <person name="Sadzewicz L."/>
            <person name="Sears K."/>
            <person name="Seidman D."/>
            <person name="Sengamalay N."/>
            <person name="Stenos J."/>
            <person name="Tallon L.J."/>
            <person name="Vincent G."/>
            <person name="Fraser C.M."/>
            <person name="Munderloh U."/>
            <person name="Dunning-Hotopp J.C."/>
        </authorList>
    </citation>
    <scope>NUCLEOTIDE SEQUENCE [LARGE SCALE GENOMIC DNA]</scope>
    <source>
        <strain evidence="2 3">RAC413</strain>
    </source>
</reference>
<name>A0A0F3NL05_9RICK</name>
<dbReference type="Proteomes" id="UP000033562">
    <property type="component" value="Unassembled WGS sequence"/>
</dbReference>
<evidence type="ECO:0000313" key="2">
    <source>
        <dbReference type="EMBL" id="KJV68738.1"/>
    </source>
</evidence>
<evidence type="ECO:0000313" key="3">
    <source>
        <dbReference type="Proteomes" id="UP000033562"/>
    </source>
</evidence>
<protein>
    <submittedName>
        <fullName evidence="2">Uncharacterized protein</fullName>
    </submittedName>
</protein>